<evidence type="ECO:0000313" key="1">
    <source>
        <dbReference type="EMBL" id="KOM57456.1"/>
    </source>
</evidence>
<proteinExistence type="predicted"/>
<organism evidence="1 2">
    <name type="scientific">Phaseolus angularis</name>
    <name type="common">Azuki bean</name>
    <name type="synonym">Vigna angularis</name>
    <dbReference type="NCBI Taxonomy" id="3914"/>
    <lineage>
        <taxon>Eukaryota</taxon>
        <taxon>Viridiplantae</taxon>
        <taxon>Streptophyta</taxon>
        <taxon>Embryophyta</taxon>
        <taxon>Tracheophyta</taxon>
        <taxon>Spermatophyta</taxon>
        <taxon>Magnoliopsida</taxon>
        <taxon>eudicotyledons</taxon>
        <taxon>Gunneridae</taxon>
        <taxon>Pentapetalae</taxon>
        <taxon>rosids</taxon>
        <taxon>fabids</taxon>
        <taxon>Fabales</taxon>
        <taxon>Fabaceae</taxon>
        <taxon>Papilionoideae</taxon>
        <taxon>50 kb inversion clade</taxon>
        <taxon>NPAAA clade</taxon>
        <taxon>indigoferoid/millettioid clade</taxon>
        <taxon>Phaseoleae</taxon>
        <taxon>Vigna</taxon>
    </lineage>
</organism>
<dbReference type="EMBL" id="CM003381">
    <property type="protein sequence ID" value="KOM57456.1"/>
    <property type="molecule type" value="Genomic_DNA"/>
</dbReference>
<reference evidence="2" key="1">
    <citation type="journal article" date="2015" name="Proc. Natl. Acad. Sci. U.S.A.">
        <title>Genome sequencing of adzuki bean (Vigna angularis) provides insight into high starch and low fat accumulation and domestication.</title>
        <authorList>
            <person name="Yang K."/>
            <person name="Tian Z."/>
            <person name="Chen C."/>
            <person name="Luo L."/>
            <person name="Zhao B."/>
            <person name="Wang Z."/>
            <person name="Yu L."/>
            <person name="Li Y."/>
            <person name="Sun Y."/>
            <person name="Li W."/>
            <person name="Chen Y."/>
            <person name="Li Y."/>
            <person name="Zhang Y."/>
            <person name="Ai D."/>
            <person name="Zhao J."/>
            <person name="Shang C."/>
            <person name="Ma Y."/>
            <person name="Wu B."/>
            <person name="Wang M."/>
            <person name="Gao L."/>
            <person name="Sun D."/>
            <person name="Zhang P."/>
            <person name="Guo F."/>
            <person name="Wang W."/>
            <person name="Li Y."/>
            <person name="Wang J."/>
            <person name="Varshney R.K."/>
            <person name="Wang J."/>
            <person name="Ling H.Q."/>
            <person name="Wan P."/>
        </authorList>
    </citation>
    <scope>NUCLEOTIDE SEQUENCE</scope>
    <source>
        <strain evidence="2">cv. Jingnong 6</strain>
    </source>
</reference>
<sequence>MVLLSHHITSPLLQSASVASTLLSHASSFLSRIASPHFPFICTSHFYSQNHTPSRPLPITASRDSISRFNPNLHLKSFEPINRFILSLLTILGFLRVQFEFSLFSRVRFHSAASSLVEEASRSPNRARTVSIVIFLGARPSNSLSSCSIIKIIYLQIYQCSSLVTRWWRSLFSHEP</sequence>
<name>A0A0L9VQX9_PHAAN</name>
<evidence type="ECO:0000313" key="2">
    <source>
        <dbReference type="Proteomes" id="UP000053144"/>
    </source>
</evidence>
<dbReference type="AlphaFoldDB" id="A0A0L9VQX9"/>
<accession>A0A0L9VQX9</accession>
<gene>
    <name evidence="1" type="ORF">LR48_Vigan11g048900</name>
</gene>
<protein>
    <submittedName>
        <fullName evidence="1">Uncharacterized protein</fullName>
    </submittedName>
</protein>
<dbReference type="Gramene" id="KOM57456">
    <property type="protein sequence ID" value="KOM57456"/>
    <property type="gene ID" value="LR48_Vigan11g048900"/>
</dbReference>
<dbReference type="Proteomes" id="UP000053144">
    <property type="component" value="Chromosome 11"/>
</dbReference>